<comment type="subcellular location">
    <subcellularLocation>
        <location evidence="1">Endomembrane system</location>
        <topology evidence="1">Multi-pass membrane protein</topology>
    </subcellularLocation>
</comment>
<feature type="transmembrane region" description="Helical" evidence="6">
    <location>
        <begin position="88"/>
        <end position="113"/>
    </location>
</feature>
<keyword evidence="4 6" id="KW-0472">Membrane</keyword>
<feature type="compositionally biased region" description="Low complexity" evidence="5">
    <location>
        <begin position="243"/>
        <end position="252"/>
    </location>
</feature>
<keyword evidence="8" id="KW-1185">Reference proteome</keyword>
<evidence type="ECO:0000313" key="7">
    <source>
        <dbReference type="EMBL" id="MFC7199340.1"/>
    </source>
</evidence>
<dbReference type="NCBIfam" id="NF041679">
    <property type="entry name" value="IMP_arch_presen"/>
    <property type="match status" value="1"/>
</dbReference>
<feature type="transmembrane region" description="Helical" evidence="6">
    <location>
        <begin position="7"/>
        <end position="29"/>
    </location>
</feature>
<proteinExistence type="predicted"/>
<dbReference type="EC" id="3.4.23.-" evidence="7"/>
<gene>
    <name evidence="7" type="ORF">ACFQJ9_07925</name>
</gene>
<keyword evidence="3 6" id="KW-1133">Transmembrane helix</keyword>
<evidence type="ECO:0000256" key="1">
    <source>
        <dbReference type="ARBA" id="ARBA00004127"/>
    </source>
</evidence>
<dbReference type="AlphaFoldDB" id="A0ABD5Z262"/>
<comment type="caution">
    <text evidence="7">The sequence shown here is derived from an EMBL/GenBank/DDBJ whole genome shotgun (WGS) entry which is preliminary data.</text>
</comment>
<keyword evidence="2 6" id="KW-0812">Transmembrane</keyword>
<evidence type="ECO:0000256" key="5">
    <source>
        <dbReference type="SAM" id="MobiDB-lite"/>
    </source>
</evidence>
<accession>A0ABD5Z262</accession>
<dbReference type="EMBL" id="JBHTAR010000011">
    <property type="protein sequence ID" value="MFC7199340.1"/>
    <property type="molecule type" value="Genomic_DNA"/>
</dbReference>
<keyword evidence="7" id="KW-0645">Protease</keyword>
<evidence type="ECO:0000256" key="4">
    <source>
        <dbReference type="ARBA" id="ARBA00023136"/>
    </source>
</evidence>
<name>A0ABD5Z262_9EURY</name>
<dbReference type="InterPro" id="IPR006639">
    <property type="entry name" value="Preselin/SPP"/>
</dbReference>
<dbReference type="GO" id="GO:0008233">
    <property type="term" value="F:peptidase activity"/>
    <property type="evidence" value="ECO:0007669"/>
    <property type="project" value="UniProtKB-KW"/>
</dbReference>
<evidence type="ECO:0000256" key="6">
    <source>
        <dbReference type="SAM" id="Phobius"/>
    </source>
</evidence>
<dbReference type="InterPro" id="IPR010545">
    <property type="entry name" value="SPP"/>
</dbReference>
<evidence type="ECO:0000256" key="3">
    <source>
        <dbReference type="ARBA" id="ARBA00022989"/>
    </source>
</evidence>
<feature type="region of interest" description="Disordered" evidence="5">
    <location>
        <begin position="243"/>
        <end position="265"/>
    </location>
</feature>
<dbReference type="Pfam" id="PF06550">
    <property type="entry name" value="SPP"/>
    <property type="match status" value="1"/>
</dbReference>
<dbReference type="GO" id="GO:0006508">
    <property type="term" value="P:proteolysis"/>
    <property type="evidence" value="ECO:0007669"/>
    <property type="project" value="UniProtKB-KW"/>
</dbReference>
<reference evidence="7 8" key="1">
    <citation type="journal article" date="2019" name="Int. J. Syst. Evol. Microbiol.">
        <title>The Global Catalogue of Microorganisms (GCM) 10K type strain sequencing project: providing services to taxonomists for standard genome sequencing and annotation.</title>
        <authorList>
            <consortium name="The Broad Institute Genomics Platform"/>
            <consortium name="The Broad Institute Genome Sequencing Center for Infectious Disease"/>
            <person name="Wu L."/>
            <person name="Ma J."/>
        </authorList>
    </citation>
    <scope>NUCLEOTIDE SEQUENCE [LARGE SCALE GENOMIC DNA]</scope>
    <source>
        <strain evidence="7 8">XZGYJ-43</strain>
    </source>
</reference>
<dbReference type="Proteomes" id="UP001596447">
    <property type="component" value="Unassembled WGS sequence"/>
</dbReference>
<dbReference type="GO" id="GO:0012505">
    <property type="term" value="C:endomembrane system"/>
    <property type="evidence" value="ECO:0007669"/>
    <property type="project" value="UniProtKB-SubCell"/>
</dbReference>
<feature type="transmembrane region" description="Helical" evidence="6">
    <location>
        <begin position="125"/>
        <end position="154"/>
    </location>
</feature>
<organism evidence="7 8">
    <name type="scientific">Halospeciosus flavus</name>
    <dbReference type="NCBI Taxonomy" id="3032283"/>
    <lineage>
        <taxon>Archaea</taxon>
        <taxon>Methanobacteriati</taxon>
        <taxon>Methanobacteriota</taxon>
        <taxon>Stenosarchaea group</taxon>
        <taxon>Halobacteria</taxon>
        <taxon>Halobacteriales</taxon>
        <taxon>Halobacteriaceae</taxon>
        <taxon>Halospeciosus</taxon>
    </lineage>
</organism>
<evidence type="ECO:0000256" key="2">
    <source>
        <dbReference type="ARBA" id="ARBA00022692"/>
    </source>
</evidence>
<sequence>MDQRKRLFAAVGGAVALFLAVQVGALALVRPFEAAGYQTVKNPQDPTNSLLYVGVLLVMTAAMLAVIKLGRERVLRYFIVGTGGLISWYVLSVLVPTPAALAGAGVVVVALLVHPEWYVIDTAGVLMGMGAAALFGISFGVLPAIILLSVLAVYDAISVYRTEHMLTLAEGVMDLKVPVLFVVPTTRGYSFLEQVEEREETKEALDAALPEDVDPEDIESVEELEEYVDLDELPDDVEATIEAAESTESSEGGESGDDEGVSEERPGALDRDAIFIGLGDAVMPTIMAASAAFFLDAPTAFGVEIPVLLSVVGTQLGLLALLRMVLRGEPHAGLPLLNGGAIGGYLLGALLSGYSLVTALGLGGYV</sequence>
<feature type="transmembrane region" description="Helical" evidence="6">
    <location>
        <begin position="334"/>
        <end position="357"/>
    </location>
</feature>
<evidence type="ECO:0000313" key="8">
    <source>
        <dbReference type="Proteomes" id="UP001596447"/>
    </source>
</evidence>
<keyword evidence="7" id="KW-0378">Hydrolase</keyword>
<feature type="transmembrane region" description="Helical" evidence="6">
    <location>
        <begin position="273"/>
        <end position="295"/>
    </location>
</feature>
<dbReference type="RefSeq" id="WP_279529274.1">
    <property type="nucleotide sequence ID" value="NZ_CP122312.1"/>
</dbReference>
<protein>
    <submittedName>
        <fullName evidence="7">Presenilin family intramembrane aspartyl protease PSH</fullName>
        <ecNumber evidence="7">3.4.23.-</ecNumber>
    </submittedName>
</protein>
<dbReference type="SMART" id="SM00730">
    <property type="entry name" value="PSN"/>
    <property type="match status" value="1"/>
</dbReference>
<feature type="transmembrane region" description="Helical" evidence="6">
    <location>
        <begin position="301"/>
        <end position="322"/>
    </location>
</feature>
<feature type="transmembrane region" description="Helical" evidence="6">
    <location>
        <begin position="49"/>
        <end position="67"/>
    </location>
</feature>